<reference evidence="1 2" key="1">
    <citation type="journal article" date="2018" name="PLoS Genet.">
        <title>Population sequencing reveals clonal diversity and ancestral inbreeding in the grapevine cultivar Chardonnay.</title>
        <authorList>
            <person name="Roach M.J."/>
            <person name="Johnson D.L."/>
            <person name="Bohlmann J."/>
            <person name="van Vuuren H.J."/>
            <person name="Jones S.J."/>
            <person name="Pretorius I.S."/>
            <person name="Schmidt S.A."/>
            <person name="Borneman A.R."/>
        </authorList>
    </citation>
    <scope>NUCLEOTIDE SEQUENCE [LARGE SCALE GENOMIC DNA]</scope>
    <source>
        <strain evidence="2">cv. Chardonnay</strain>
        <tissue evidence="1">Leaf</tissue>
    </source>
</reference>
<comment type="caution">
    <text evidence="1">The sequence shown here is derived from an EMBL/GenBank/DDBJ whole genome shotgun (WGS) entry which is preliminary data.</text>
</comment>
<dbReference type="Proteomes" id="UP000288805">
    <property type="component" value="Unassembled WGS sequence"/>
</dbReference>
<gene>
    <name evidence="1" type="ORF">CK203_085611</name>
</gene>
<evidence type="ECO:0000313" key="2">
    <source>
        <dbReference type="Proteomes" id="UP000288805"/>
    </source>
</evidence>
<evidence type="ECO:0000313" key="1">
    <source>
        <dbReference type="EMBL" id="RVW15349.1"/>
    </source>
</evidence>
<protein>
    <submittedName>
        <fullName evidence="1">Uncharacterized protein</fullName>
    </submittedName>
</protein>
<organism evidence="1 2">
    <name type="scientific">Vitis vinifera</name>
    <name type="common">Grape</name>
    <dbReference type="NCBI Taxonomy" id="29760"/>
    <lineage>
        <taxon>Eukaryota</taxon>
        <taxon>Viridiplantae</taxon>
        <taxon>Streptophyta</taxon>
        <taxon>Embryophyta</taxon>
        <taxon>Tracheophyta</taxon>
        <taxon>Spermatophyta</taxon>
        <taxon>Magnoliopsida</taxon>
        <taxon>eudicotyledons</taxon>
        <taxon>Gunneridae</taxon>
        <taxon>Pentapetalae</taxon>
        <taxon>rosids</taxon>
        <taxon>Vitales</taxon>
        <taxon>Vitaceae</taxon>
        <taxon>Viteae</taxon>
        <taxon>Vitis</taxon>
    </lineage>
</organism>
<name>A0A438BWI3_VITVI</name>
<dbReference type="EMBL" id="QGNW01002602">
    <property type="protein sequence ID" value="RVW15349.1"/>
    <property type="molecule type" value="Genomic_DNA"/>
</dbReference>
<proteinExistence type="predicted"/>
<sequence>MARFEFQEDVTYEEGLREILDKKEKVLRTKTIPLVKVSWDHHGVEGATWELESDMRNKYPELFTVECCLLLGWIGGRACDLVLGCMETPLKGAAARFPPFHLQQLGLERESREKKHRFEAKIAYIEETQKGNQYSWFCVAKMVHGVVALQEGYGIITDDIQRIDCPKALEEDTPMWVYGVGPALGYESQKTRGMTCPWVMSQNSHYYIDRVSCGALISDV</sequence>
<dbReference type="AlphaFoldDB" id="A0A438BWI3"/>
<accession>A0A438BWI3</accession>